<accession>A0A0K2TVI3</accession>
<evidence type="ECO:0000313" key="1">
    <source>
        <dbReference type="EMBL" id="CDW29376.1"/>
    </source>
</evidence>
<dbReference type="AlphaFoldDB" id="A0A0K2TVI3"/>
<reference evidence="1" key="1">
    <citation type="submission" date="2014-05" db="EMBL/GenBank/DDBJ databases">
        <authorList>
            <person name="Chronopoulou M."/>
        </authorList>
    </citation>
    <scope>NUCLEOTIDE SEQUENCE</scope>
    <source>
        <tissue evidence="1">Whole organism</tissue>
    </source>
</reference>
<proteinExistence type="predicted"/>
<feature type="non-terminal residue" evidence="1">
    <location>
        <position position="1"/>
    </location>
</feature>
<protein>
    <submittedName>
        <fullName evidence="1">Uncharacterized protein</fullName>
    </submittedName>
</protein>
<organism evidence="1">
    <name type="scientific">Lepeophtheirus salmonis</name>
    <name type="common">Salmon louse</name>
    <name type="synonym">Caligus salmonis</name>
    <dbReference type="NCBI Taxonomy" id="72036"/>
    <lineage>
        <taxon>Eukaryota</taxon>
        <taxon>Metazoa</taxon>
        <taxon>Ecdysozoa</taxon>
        <taxon>Arthropoda</taxon>
        <taxon>Crustacea</taxon>
        <taxon>Multicrustacea</taxon>
        <taxon>Hexanauplia</taxon>
        <taxon>Copepoda</taxon>
        <taxon>Siphonostomatoida</taxon>
        <taxon>Caligidae</taxon>
        <taxon>Lepeophtheirus</taxon>
    </lineage>
</organism>
<dbReference type="EMBL" id="HACA01012015">
    <property type="protein sequence ID" value="CDW29376.1"/>
    <property type="molecule type" value="Transcribed_RNA"/>
</dbReference>
<sequence length="113" mass="12822">YQRVLSQIQSHVDSIYIEEVKAEGDRGTGAKKNCVDSVVSNVLINREDCLAKRVERTRCGSRGHYARVYRCLKVNSIVIINSVQKFELNKLPIDALHVHGNYIITGIIHITSW</sequence>
<name>A0A0K2TVI3_LEPSM</name>